<dbReference type="Proteomes" id="UP000652761">
    <property type="component" value="Unassembled WGS sequence"/>
</dbReference>
<reference evidence="1" key="1">
    <citation type="submission" date="2017-07" db="EMBL/GenBank/DDBJ databases">
        <title>Taro Niue Genome Assembly and Annotation.</title>
        <authorList>
            <person name="Atibalentja N."/>
            <person name="Keating K."/>
            <person name="Fields C.J."/>
        </authorList>
    </citation>
    <scope>NUCLEOTIDE SEQUENCE</scope>
    <source>
        <strain evidence="1">Niue_2</strain>
        <tissue evidence="1">Leaf</tissue>
    </source>
</reference>
<comment type="caution">
    <text evidence="1">The sequence shown here is derived from an EMBL/GenBank/DDBJ whole genome shotgun (WGS) entry which is preliminary data.</text>
</comment>
<protein>
    <submittedName>
        <fullName evidence="1">Uncharacterized protein</fullName>
    </submittedName>
</protein>
<sequence length="74" mass="8673">MRSHREPATTLPERFFEAETTSYLQKAIMRDEHLCVTIPNWGLISDSDNRVESYARLTERVSVCDRIGSLRLRF</sequence>
<name>A0A843WDV6_COLES</name>
<accession>A0A843WDV6</accession>
<organism evidence="1 2">
    <name type="scientific">Colocasia esculenta</name>
    <name type="common">Wild taro</name>
    <name type="synonym">Arum esculentum</name>
    <dbReference type="NCBI Taxonomy" id="4460"/>
    <lineage>
        <taxon>Eukaryota</taxon>
        <taxon>Viridiplantae</taxon>
        <taxon>Streptophyta</taxon>
        <taxon>Embryophyta</taxon>
        <taxon>Tracheophyta</taxon>
        <taxon>Spermatophyta</taxon>
        <taxon>Magnoliopsida</taxon>
        <taxon>Liliopsida</taxon>
        <taxon>Araceae</taxon>
        <taxon>Aroideae</taxon>
        <taxon>Colocasieae</taxon>
        <taxon>Colocasia</taxon>
    </lineage>
</organism>
<gene>
    <name evidence="1" type="ORF">Taro_038429</name>
</gene>
<dbReference type="EMBL" id="NMUH01003446">
    <property type="protein sequence ID" value="MQM05617.1"/>
    <property type="molecule type" value="Genomic_DNA"/>
</dbReference>
<keyword evidence="2" id="KW-1185">Reference proteome</keyword>
<evidence type="ECO:0000313" key="1">
    <source>
        <dbReference type="EMBL" id="MQM05617.1"/>
    </source>
</evidence>
<evidence type="ECO:0000313" key="2">
    <source>
        <dbReference type="Proteomes" id="UP000652761"/>
    </source>
</evidence>
<dbReference type="AlphaFoldDB" id="A0A843WDV6"/>
<proteinExistence type="predicted"/>